<name>A0A8J1XRN8_OWEFU</name>
<evidence type="ECO:0000256" key="2">
    <source>
        <dbReference type="ARBA" id="ARBA00022692"/>
    </source>
</evidence>
<comment type="subcellular location">
    <subcellularLocation>
        <location evidence="1">Membrane</location>
    </subcellularLocation>
</comment>
<proteinExistence type="predicted"/>
<evidence type="ECO:0000256" key="3">
    <source>
        <dbReference type="ARBA" id="ARBA00022989"/>
    </source>
</evidence>
<dbReference type="CDD" id="cd14978">
    <property type="entry name" value="7tmA_FMRFamide_R-like"/>
    <property type="match status" value="1"/>
</dbReference>
<dbReference type="InterPro" id="IPR017452">
    <property type="entry name" value="GPCR_Rhodpsn_7TM"/>
</dbReference>
<dbReference type="GO" id="GO:0004930">
    <property type="term" value="F:G protein-coupled receptor activity"/>
    <property type="evidence" value="ECO:0007669"/>
    <property type="project" value="InterPro"/>
</dbReference>
<reference evidence="5" key="1">
    <citation type="submission" date="2022-03" db="EMBL/GenBank/DDBJ databases">
        <authorList>
            <person name="Martin C."/>
        </authorList>
    </citation>
    <scope>NUCLEOTIDE SEQUENCE</scope>
</reference>
<dbReference type="AlphaFoldDB" id="A0A8J1XRN8"/>
<dbReference type="PANTHER" id="PTHR46641">
    <property type="entry name" value="FMRFAMIDE RECEPTOR-RELATED"/>
    <property type="match status" value="1"/>
</dbReference>
<evidence type="ECO:0000313" key="6">
    <source>
        <dbReference type="Proteomes" id="UP000749559"/>
    </source>
</evidence>
<accession>A0A8J1XRN8</accession>
<evidence type="ECO:0000256" key="4">
    <source>
        <dbReference type="ARBA" id="ARBA00023136"/>
    </source>
</evidence>
<dbReference type="Gene3D" id="1.20.1070.10">
    <property type="entry name" value="Rhodopsin 7-helix transmembrane proteins"/>
    <property type="match status" value="1"/>
</dbReference>
<comment type="caution">
    <text evidence="5">The sequence shown here is derived from an EMBL/GenBank/DDBJ whole genome shotgun (WGS) entry which is preliminary data.</text>
</comment>
<evidence type="ECO:0000313" key="5">
    <source>
        <dbReference type="EMBL" id="CAH1775943.1"/>
    </source>
</evidence>
<keyword evidence="6" id="KW-1185">Reference proteome</keyword>
<dbReference type="Proteomes" id="UP000749559">
    <property type="component" value="Unassembled WGS sequence"/>
</dbReference>
<gene>
    <name evidence="5" type="ORF">OFUS_LOCUS3179</name>
</gene>
<dbReference type="PANTHER" id="PTHR46641:SF2">
    <property type="entry name" value="FMRFAMIDE RECEPTOR"/>
    <property type="match status" value="1"/>
</dbReference>
<dbReference type="PROSITE" id="PS50262">
    <property type="entry name" value="G_PROTEIN_RECEP_F1_2"/>
    <property type="match status" value="1"/>
</dbReference>
<dbReference type="EMBL" id="CAIIXF020000001">
    <property type="protein sequence ID" value="CAH1775943.1"/>
    <property type="molecule type" value="Genomic_DNA"/>
</dbReference>
<dbReference type="PRINTS" id="PR00237">
    <property type="entry name" value="GPCRRHODOPSN"/>
</dbReference>
<dbReference type="OrthoDB" id="10011262at2759"/>
<keyword evidence="4" id="KW-0472">Membrane</keyword>
<dbReference type="Pfam" id="PF00001">
    <property type="entry name" value="7tm_1"/>
    <property type="match status" value="1"/>
</dbReference>
<dbReference type="SUPFAM" id="SSF81321">
    <property type="entry name" value="Family A G protein-coupled receptor-like"/>
    <property type="match status" value="1"/>
</dbReference>
<dbReference type="GO" id="GO:0016020">
    <property type="term" value="C:membrane"/>
    <property type="evidence" value="ECO:0007669"/>
    <property type="project" value="UniProtKB-SubCell"/>
</dbReference>
<evidence type="ECO:0000256" key="1">
    <source>
        <dbReference type="ARBA" id="ARBA00004370"/>
    </source>
</evidence>
<keyword evidence="2" id="KW-0812">Transmembrane</keyword>
<sequence length="499" mass="56370">MDSLVIPSDYLKCRYVKVMDEGTNGAELGVNSTATILLTVLTNISLDSLNQSFVEKCKEHLKYEQFYLRAQFATGLICYPIVCVFGLTGNILSVIVLGQKKMRTSTNIYLLSLAVSDSIKLLNDLLYFLTILFFQVYPSTGNLMYGHLYPYSHFVMNWSILTTAWLTLSVGVERYIMVCHATQARVICSKARSLTTCLIVFILMTILALPSAFRYKTITTRDNITATTHLDVELTDLWKNHTFATTYTWIQNLLRSIIPLLILGVLNTFIVHALWRTRTKRRMSAKHRITLTLIFVVLVFLICVTPDAIMSTFFGFGYSEANFLVRGIREITDLLLAVNSAVNFILYCTFNKMFRTQFMVLFLNGPPKRVVEDSAMNYAISYSRGAGVSMFQNRSAVSPPGRNGFTRLAREDRIDDTNETTPSNNRLSKLAHDDIDDVDDNTQSNKLLDRLTTDNHVHDTVRSNNGIIQLTTADARTDDTVTSQNGFAKVTSEERIDAL</sequence>
<dbReference type="InterPro" id="IPR000276">
    <property type="entry name" value="GPCR_Rhodpsn"/>
</dbReference>
<dbReference type="InterPro" id="IPR052954">
    <property type="entry name" value="GPCR-Ligand_Int"/>
</dbReference>
<organism evidence="5 6">
    <name type="scientific">Owenia fusiformis</name>
    <name type="common">Polychaete worm</name>
    <dbReference type="NCBI Taxonomy" id="6347"/>
    <lineage>
        <taxon>Eukaryota</taxon>
        <taxon>Metazoa</taxon>
        <taxon>Spiralia</taxon>
        <taxon>Lophotrochozoa</taxon>
        <taxon>Annelida</taxon>
        <taxon>Polychaeta</taxon>
        <taxon>Sedentaria</taxon>
        <taxon>Canalipalpata</taxon>
        <taxon>Sabellida</taxon>
        <taxon>Oweniida</taxon>
        <taxon>Oweniidae</taxon>
        <taxon>Owenia</taxon>
    </lineage>
</organism>
<protein>
    <submittedName>
        <fullName evidence="5">Uncharacterized protein</fullName>
    </submittedName>
</protein>
<keyword evidence="3" id="KW-1133">Transmembrane helix</keyword>